<dbReference type="EMBL" id="WIXE01001768">
    <property type="protein sequence ID" value="KAK5985420.1"/>
    <property type="molecule type" value="Genomic_DNA"/>
</dbReference>
<accession>A0AAN8G7P9</accession>
<comment type="caution">
    <text evidence="2">The sequence shown here is derived from an EMBL/GenBank/DDBJ whole genome shotgun (WGS) entry which is preliminary data.</text>
</comment>
<organism evidence="2 3">
    <name type="scientific">Trichostrongylus colubriformis</name>
    <name type="common">Black scour worm</name>
    <dbReference type="NCBI Taxonomy" id="6319"/>
    <lineage>
        <taxon>Eukaryota</taxon>
        <taxon>Metazoa</taxon>
        <taxon>Ecdysozoa</taxon>
        <taxon>Nematoda</taxon>
        <taxon>Chromadorea</taxon>
        <taxon>Rhabditida</taxon>
        <taxon>Rhabditina</taxon>
        <taxon>Rhabditomorpha</taxon>
        <taxon>Strongyloidea</taxon>
        <taxon>Trichostrongylidae</taxon>
        <taxon>Trichostrongylus</taxon>
    </lineage>
</organism>
<dbReference type="AlphaFoldDB" id="A0AAN8G7P9"/>
<evidence type="ECO:0000313" key="3">
    <source>
        <dbReference type="Proteomes" id="UP001331761"/>
    </source>
</evidence>
<keyword evidence="1" id="KW-1133">Transmembrane helix</keyword>
<keyword evidence="3" id="KW-1185">Reference proteome</keyword>
<feature type="non-terminal residue" evidence="2">
    <location>
        <position position="111"/>
    </location>
</feature>
<keyword evidence="1" id="KW-0472">Membrane</keyword>
<proteinExistence type="predicted"/>
<gene>
    <name evidence="2" type="ORF">GCK32_020784</name>
</gene>
<keyword evidence="1" id="KW-0812">Transmembrane</keyword>
<feature type="transmembrane region" description="Helical" evidence="1">
    <location>
        <begin position="32"/>
        <end position="57"/>
    </location>
</feature>
<dbReference type="Proteomes" id="UP001331761">
    <property type="component" value="Unassembled WGS sequence"/>
</dbReference>
<name>A0AAN8G7P9_TRICO</name>
<sequence>MVVLNNAMAKEKEAVLSFFYNTLSNGFTVQSVVLIVVAVLLVLSLLLICCVVCYSVGVQWKNSHFKSASRQFLDTSYRIFNEQKVHKSRISEDPVGMYCTEDPDERSPLRA</sequence>
<reference evidence="2 3" key="1">
    <citation type="submission" date="2019-10" db="EMBL/GenBank/DDBJ databases">
        <title>Assembly and Annotation for the nematode Trichostrongylus colubriformis.</title>
        <authorList>
            <person name="Martin J."/>
        </authorList>
    </citation>
    <scope>NUCLEOTIDE SEQUENCE [LARGE SCALE GENOMIC DNA]</scope>
    <source>
        <strain evidence="2">G859</strain>
        <tissue evidence="2">Whole worm</tissue>
    </source>
</reference>
<evidence type="ECO:0000313" key="2">
    <source>
        <dbReference type="EMBL" id="KAK5985420.1"/>
    </source>
</evidence>
<protein>
    <submittedName>
        <fullName evidence="2">Uncharacterized protein</fullName>
    </submittedName>
</protein>
<evidence type="ECO:0000256" key="1">
    <source>
        <dbReference type="SAM" id="Phobius"/>
    </source>
</evidence>